<dbReference type="EMBL" id="FOOE01000005">
    <property type="protein sequence ID" value="SFF63960.1"/>
    <property type="molecule type" value="Genomic_DNA"/>
</dbReference>
<dbReference type="Proteomes" id="UP000182135">
    <property type="component" value="Unassembled WGS sequence"/>
</dbReference>
<organism evidence="1 2">
    <name type="scientific">Clostridium cadaveris</name>
    <dbReference type="NCBI Taxonomy" id="1529"/>
    <lineage>
        <taxon>Bacteria</taxon>
        <taxon>Bacillati</taxon>
        <taxon>Bacillota</taxon>
        <taxon>Clostridia</taxon>
        <taxon>Eubacteriales</taxon>
        <taxon>Clostridiaceae</taxon>
        <taxon>Clostridium</taxon>
    </lineage>
</organism>
<proteinExistence type="predicted"/>
<dbReference type="RefSeq" id="WP_155850326.1">
    <property type="nucleotide sequence ID" value="NZ_CABMJC010000003.1"/>
</dbReference>
<name>A0A1I2KCM2_9CLOT</name>
<accession>A0A1I2KCM2</accession>
<reference evidence="1 2" key="1">
    <citation type="submission" date="2016-10" db="EMBL/GenBank/DDBJ databases">
        <authorList>
            <person name="de Groot N.N."/>
        </authorList>
    </citation>
    <scope>NUCLEOTIDE SEQUENCE [LARGE SCALE GENOMIC DNA]</scope>
    <source>
        <strain evidence="1 2">NLAE-zl-G419</strain>
    </source>
</reference>
<gene>
    <name evidence="1" type="ORF">SAMN04487885_10522</name>
</gene>
<evidence type="ECO:0000313" key="2">
    <source>
        <dbReference type="Proteomes" id="UP000182135"/>
    </source>
</evidence>
<evidence type="ECO:0000313" key="1">
    <source>
        <dbReference type="EMBL" id="SFF63960.1"/>
    </source>
</evidence>
<keyword evidence="2" id="KW-1185">Reference proteome</keyword>
<dbReference type="AlphaFoldDB" id="A0A1I2KCM2"/>
<dbReference type="GeneID" id="90544063"/>
<protein>
    <submittedName>
        <fullName evidence="1">Uncharacterized protein</fullName>
    </submittedName>
</protein>
<sequence>MKVKYIIQSIGYTPFKFGAEYKVLANYRQSRQQIDDNGFVVIDDRGRENMLLK</sequence>